<comment type="caution">
    <text evidence="1">The sequence shown here is derived from an EMBL/GenBank/DDBJ whole genome shotgun (WGS) entry which is preliminary data.</text>
</comment>
<gene>
    <name evidence="1" type="ORF">KSP40_PGU008163</name>
</gene>
<dbReference type="EMBL" id="JBBWWR010000017">
    <property type="protein sequence ID" value="KAK8945611.1"/>
    <property type="molecule type" value="Genomic_DNA"/>
</dbReference>
<evidence type="ECO:0000313" key="1">
    <source>
        <dbReference type="EMBL" id="KAK8945611.1"/>
    </source>
</evidence>
<dbReference type="Proteomes" id="UP001412067">
    <property type="component" value="Unassembled WGS sequence"/>
</dbReference>
<reference evidence="1 2" key="1">
    <citation type="journal article" date="2022" name="Nat. Plants">
        <title>Genomes of leafy and leafless Platanthera orchids illuminate the evolution of mycoheterotrophy.</title>
        <authorList>
            <person name="Li M.H."/>
            <person name="Liu K.W."/>
            <person name="Li Z."/>
            <person name="Lu H.C."/>
            <person name="Ye Q.L."/>
            <person name="Zhang D."/>
            <person name="Wang J.Y."/>
            <person name="Li Y.F."/>
            <person name="Zhong Z.M."/>
            <person name="Liu X."/>
            <person name="Yu X."/>
            <person name="Liu D.K."/>
            <person name="Tu X.D."/>
            <person name="Liu B."/>
            <person name="Hao Y."/>
            <person name="Liao X.Y."/>
            <person name="Jiang Y.T."/>
            <person name="Sun W.H."/>
            <person name="Chen J."/>
            <person name="Chen Y.Q."/>
            <person name="Ai Y."/>
            <person name="Zhai J.W."/>
            <person name="Wu S.S."/>
            <person name="Zhou Z."/>
            <person name="Hsiao Y.Y."/>
            <person name="Wu W.L."/>
            <person name="Chen Y.Y."/>
            <person name="Lin Y.F."/>
            <person name="Hsu J.L."/>
            <person name="Li C.Y."/>
            <person name="Wang Z.W."/>
            <person name="Zhao X."/>
            <person name="Zhong W.Y."/>
            <person name="Ma X.K."/>
            <person name="Ma L."/>
            <person name="Huang J."/>
            <person name="Chen G.Z."/>
            <person name="Huang M.Z."/>
            <person name="Huang L."/>
            <person name="Peng D.H."/>
            <person name="Luo Y.B."/>
            <person name="Zou S.Q."/>
            <person name="Chen S.P."/>
            <person name="Lan S."/>
            <person name="Tsai W.C."/>
            <person name="Van de Peer Y."/>
            <person name="Liu Z.J."/>
        </authorList>
    </citation>
    <scope>NUCLEOTIDE SEQUENCE [LARGE SCALE GENOMIC DNA]</scope>
    <source>
        <strain evidence="1">Lor288</strain>
    </source>
</reference>
<keyword evidence="2" id="KW-1185">Reference proteome</keyword>
<organism evidence="1 2">
    <name type="scientific">Platanthera guangdongensis</name>
    <dbReference type="NCBI Taxonomy" id="2320717"/>
    <lineage>
        <taxon>Eukaryota</taxon>
        <taxon>Viridiplantae</taxon>
        <taxon>Streptophyta</taxon>
        <taxon>Embryophyta</taxon>
        <taxon>Tracheophyta</taxon>
        <taxon>Spermatophyta</taxon>
        <taxon>Magnoliopsida</taxon>
        <taxon>Liliopsida</taxon>
        <taxon>Asparagales</taxon>
        <taxon>Orchidaceae</taxon>
        <taxon>Orchidoideae</taxon>
        <taxon>Orchideae</taxon>
        <taxon>Orchidinae</taxon>
        <taxon>Platanthera</taxon>
    </lineage>
</organism>
<accession>A0ABR2LPL0</accession>
<proteinExistence type="predicted"/>
<protein>
    <submittedName>
        <fullName evidence="1">Uncharacterized protein</fullName>
    </submittedName>
</protein>
<name>A0ABR2LPL0_9ASPA</name>
<sequence>MDSKHGDEVFDVFYTEIEERIMLLISDEEDGDVMMAERLSHRGCQEKQLLQKPFLINASRYCSFGQAAKQRRGYCGIGMGRNTAWAQSEWQGGVRRSPPASGRSGTGVFIPRCAA</sequence>
<evidence type="ECO:0000313" key="2">
    <source>
        <dbReference type="Proteomes" id="UP001412067"/>
    </source>
</evidence>